<dbReference type="PANTHER" id="PTHR16238:SF7">
    <property type="entry name" value="GEM-ASSOCIATED PROTEIN 8"/>
    <property type="match status" value="1"/>
</dbReference>
<proteinExistence type="predicted"/>
<protein>
    <submittedName>
        <fullName evidence="2">Uncharacterized protein</fullName>
    </submittedName>
</protein>
<gene>
    <name evidence="2" type="ORF">Pmani_019539</name>
</gene>
<dbReference type="GO" id="GO:0032797">
    <property type="term" value="C:SMN complex"/>
    <property type="evidence" value="ECO:0007669"/>
    <property type="project" value="InterPro"/>
</dbReference>
<feature type="region of interest" description="Disordered" evidence="1">
    <location>
        <begin position="126"/>
        <end position="155"/>
    </location>
</feature>
<dbReference type="Proteomes" id="UP001292094">
    <property type="component" value="Unassembled WGS sequence"/>
</dbReference>
<keyword evidence="3" id="KW-1185">Reference proteome</keyword>
<evidence type="ECO:0000256" key="1">
    <source>
        <dbReference type="SAM" id="MobiDB-lite"/>
    </source>
</evidence>
<evidence type="ECO:0000313" key="2">
    <source>
        <dbReference type="EMBL" id="KAK4308782.1"/>
    </source>
</evidence>
<feature type="compositionally biased region" description="Polar residues" evidence="1">
    <location>
        <begin position="70"/>
        <end position="80"/>
    </location>
</feature>
<sequence length="208" mass="24573">MMMTGHYEAYTRATAVHQHTKHMLASMHHPPPPRTHRPTRTSRSSSRTKKRSKAWRQKRNKRKRKPFKPTHTNNLSDTETLYSQMHIQDLSGAEDNMDVSDDFLKFMEQSVKHREEYRVLSKQMEHNNKNTNNDNNNTPTQDGDISVPKEHPDVRRSREMKELYGEAAPRIHAMETALQLSFDRISTLHHPQFWPNTPLMMMFEEGQR</sequence>
<feature type="compositionally biased region" description="Basic residues" evidence="1">
    <location>
        <begin position="34"/>
        <end position="68"/>
    </location>
</feature>
<dbReference type="GO" id="GO:0000387">
    <property type="term" value="P:spliceosomal snRNP assembly"/>
    <property type="evidence" value="ECO:0007669"/>
    <property type="project" value="InterPro"/>
</dbReference>
<dbReference type="InterPro" id="IPR034754">
    <property type="entry name" value="GEMIN8"/>
</dbReference>
<dbReference type="PANTHER" id="PTHR16238">
    <property type="entry name" value="GEM-ASSOCIATED PROTEIN 8"/>
    <property type="match status" value="1"/>
</dbReference>
<feature type="region of interest" description="Disordered" evidence="1">
    <location>
        <begin position="18"/>
        <end position="80"/>
    </location>
</feature>
<dbReference type="Pfam" id="PF15348">
    <property type="entry name" value="GEMIN8"/>
    <property type="match status" value="1"/>
</dbReference>
<dbReference type="EMBL" id="JAWZYT010001841">
    <property type="protein sequence ID" value="KAK4308782.1"/>
    <property type="molecule type" value="Genomic_DNA"/>
</dbReference>
<comment type="caution">
    <text evidence="2">The sequence shown here is derived from an EMBL/GenBank/DDBJ whole genome shotgun (WGS) entry which is preliminary data.</text>
</comment>
<feature type="compositionally biased region" description="Low complexity" evidence="1">
    <location>
        <begin position="129"/>
        <end position="140"/>
    </location>
</feature>
<reference evidence="2" key="1">
    <citation type="submission" date="2023-11" db="EMBL/GenBank/DDBJ databases">
        <title>Genome assemblies of two species of porcelain crab, Petrolisthes cinctipes and Petrolisthes manimaculis (Anomura: Porcellanidae).</title>
        <authorList>
            <person name="Angst P."/>
        </authorList>
    </citation>
    <scope>NUCLEOTIDE SEQUENCE</scope>
    <source>
        <strain evidence="2">PB745_02</strain>
        <tissue evidence="2">Gill</tissue>
    </source>
</reference>
<name>A0AAE1PKJ6_9EUCA</name>
<organism evidence="2 3">
    <name type="scientific">Petrolisthes manimaculis</name>
    <dbReference type="NCBI Taxonomy" id="1843537"/>
    <lineage>
        <taxon>Eukaryota</taxon>
        <taxon>Metazoa</taxon>
        <taxon>Ecdysozoa</taxon>
        <taxon>Arthropoda</taxon>
        <taxon>Crustacea</taxon>
        <taxon>Multicrustacea</taxon>
        <taxon>Malacostraca</taxon>
        <taxon>Eumalacostraca</taxon>
        <taxon>Eucarida</taxon>
        <taxon>Decapoda</taxon>
        <taxon>Pleocyemata</taxon>
        <taxon>Anomura</taxon>
        <taxon>Galatheoidea</taxon>
        <taxon>Porcellanidae</taxon>
        <taxon>Petrolisthes</taxon>
    </lineage>
</organism>
<dbReference type="AlphaFoldDB" id="A0AAE1PKJ6"/>
<evidence type="ECO:0000313" key="3">
    <source>
        <dbReference type="Proteomes" id="UP001292094"/>
    </source>
</evidence>
<accession>A0AAE1PKJ6</accession>